<dbReference type="EMBL" id="GBXM01007631">
    <property type="protein sequence ID" value="JAI00947.1"/>
    <property type="molecule type" value="Transcribed_RNA"/>
</dbReference>
<accession>A0A0E9XES4</accession>
<evidence type="ECO:0000313" key="1">
    <source>
        <dbReference type="EMBL" id="JAI00947.1"/>
    </source>
</evidence>
<dbReference type="AlphaFoldDB" id="A0A0E9XES4"/>
<sequence length="134" mass="14464">MIGSAVHPHRPCSDMIGHCCATQPALLRYDWTLLCTPTSPAAISLDTAVYPTSPAQISLDTAVHPHQACLYMIGHCCSGLIPCDAPVGHRSRVNVAHPSSAAACFCESNMYQRVTVVCVSHLYEHLTVELVKHV</sequence>
<reference evidence="1" key="2">
    <citation type="journal article" date="2015" name="Fish Shellfish Immunol.">
        <title>Early steps in the European eel (Anguilla anguilla)-Vibrio vulnificus interaction in the gills: Role of the RtxA13 toxin.</title>
        <authorList>
            <person name="Callol A."/>
            <person name="Pajuelo D."/>
            <person name="Ebbesson L."/>
            <person name="Teles M."/>
            <person name="MacKenzie S."/>
            <person name="Amaro C."/>
        </authorList>
    </citation>
    <scope>NUCLEOTIDE SEQUENCE</scope>
</reference>
<name>A0A0E9XES4_ANGAN</name>
<proteinExistence type="predicted"/>
<organism evidence="1">
    <name type="scientific">Anguilla anguilla</name>
    <name type="common">European freshwater eel</name>
    <name type="synonym">Muraena anguilla</name>
    <dbReference type="NCBI Taxonomy" id="7936"/>
    <lineage>
        <taxon>Eukaryota</taxon>
        <taxon>Metazoa</taxon>
        <taxon>Chordata</taxon>
        <taxon>Craniata</taxon>
        <taxon>Vertebrata</taxon>
        <taxon>Euteleostomi</taxon>
        <taxon>Actinopterygii</taxon>
        <taxon>Neopterygii</taxon>
        <taxon>Teleostei</taxon>
        <taxon>Anguilliformes</taxon>
        <taxon>Anguillidae</taxon>
        <taxon>Anguilla</taxon>
    </lineage>
</organism>
<reference evidence="1" key="1">
    <citation type="submission" date="2014-11" db="EMBL/GenBank/DDBJ databases">
        <authorList>
            <person name="Amaro Gonzalez C."/>
        </authorList>
    </citation>
    <scope>NUCLEOTIDE SEQUENCE</scope>
</reference>
<protein>
    <submittedName>
        <fullName evidence="1">Uncharacterized protein</fullName>
    </submittedName>
</protein>